<proteinExistence type="predicted"/>
<keyword evidence="3" id="KW-1185">Reference proteome</keyword>
<dbReference type="EMBL" id="KQ997586">
    <property type="protein sequence ID" value="KZV43912.1"/>
    <property type="molecule type" value="Genomic_DNA"/>
</dbReference>
<evidence type="ECO:0000313" key="2">
    <source>
        <dbReference type="EMBL" id="KZV43912.1"/>
    </source>
</evidence>
<sequence length="127" mass="13498">MAAARRAARNSAPRRRASLDSARPARDDRVTSARSSATHLQQRRPAIERAAALPNIAQRPAIERAAALPNRATICVRPPCLRRDQARDVPASMRDGRASARGGFRCGSAACGGPGQSMCDDISAVLI</sequence>
<feature type="compositionally biased region" description="Basic residues" evidence="1">
    <location>
        <begin position="1"/>
        <end position="16"/>
    </location>
</feature>
<dbReference type="Proteomes" id="UP000250235">
    <property type="component" value="Unassembled WGS sequence"/>
</dbReference>
<evidence type="ECO:0000313" key="3">
    <source>
        <dbReference type="Proteomes" id="UP000250235"/>
    </source>
</evidence>
<feature type="region of interest" description="Disordered" evidence="1">
    <location>
        <begin position="1"/>
        <end position="49"/>
    </location>
</feature>
<gene>
    <name evidence="2" type="ORF">F511_34175</name>
</gene>
<reference evidence="2 3" key="1">
    <citation type="journal article" date="2015" name="Proc. Natl. Acad. Sci. U.S.A.">
        <title>The resurrection genome of Boea hygrometrica: A blueprint for survival of dehydration.</title>
        <authorList>
            <person name="Xiao L."/>
            <person name="Yang G."/>
            <person name="Zhang L."/>
            <person name="Yang X."/>
            <person name="Zhao S."/>
            <person name="Ji Z."/>
            <person name="Zhou Q."/>
            <person name="Hu M."/>
            <person name="Wang Y."/>
            <person name="Chen M."/>
            <person name="Xu Y."/>
            <person name="Jin H."/>
            <person name="Xiao X."/>
            <person name="Hu G."/>
            <person name="Bao F."/>
            <person name="Hu Y."/>
            <person name="Wan P."/>
            <person name="Li L."/>
            <person name="Deng X."/>
            <person name="Kuang T."/>
            <person name="Xiang C."/>
            <person name="Zhu J.K."/>
            <person name="Oliver M.J."/>
            <person name="He Y."/>
        </authorList>
    </citation>
    <scope>NUCLEOTIDE SEQUENCE [LARGE SCALE GENOMIC DNA]</scope>
    <source>
        <strain evidence="3">cv. XS01</strain>
    </source>
</reference>
<name>A0A2Z7CA97_9LAMI</name>
<accession>A0A2Z7CA97</accession>
<dbReference type="AlphaFoldDB" id="A0A2Z7CA97"/>
<protein>
    <submittedName>
        <fullName evidence="2">Uncharacterized protein</fullName>
    </submittedName>
</protein>
<organism evidence="2 3">
    <name type="scientific">Dorcoceras hygrometricum</name>
    <dbReference type="NCBI Taxonomy" id="472368"/>
    <lineage>
        <taxon>Eukaryota</taxon>
        <taxon>Viridiplantae</taxon>
        <taxon>Streptophyta</taxon>
        <taxon>Embryophyta</taxon>
        <taxon>Tracheophyta</taxon>
        <taxon>Spermatophyta</taxon>
        <taxon>Magnoliopsida</taxon>
        <taxon>eudicotyledons</taxon>
        <taxon>Gunneridae</taxon>
        <taxon>Pentapetalae</taxon>
        <taxon>asterids</taxon>
        <taxon>lamiids</taxon>
        <taxon>Lamiales</taxon>
        <taxon>Gesneriaceae</taxon>
        <taxon>Didymocarpoideae</taxon>
        <taxon>Trichosporeae</taxon>
        <taxon>Loxocarpinae</taxon>
        <taxon>Dorcoceras</taxon>
    </lineage>
</organism>
<evidence type="ECO:0000256" key="1">
    <source>
        <dbReference type="SAM" id="MobiDB-lite"/>
    </source>
</evidence>